<keyword evidence="1" id="KW-0732">Signal</keyword>
<dbReference type="InterPro" id="IPR027020">
    <property type="entry name" value="YnjB"/>
</dbReference>
<name>A0A1M5UR04_9RHOB</name>
<dbReference type="NCBIfam" id="NF008633">
    <property type="entry name" value="PRK11622.1"/>
    <property type="match status" value="1"/>
</dbReference>
<feature type="signal peptide" evidence="1">
    <location>
        <begin position="1"/>
        <end position="16"/>
    </location>
</feature>
<evidence type="ECO:0000313" key="2">
    <source>
        <dbReference type="EMBL" id="SHH65409.1"/>
    </source>
</evidence>
<feature type="chain" id="PRO_5012928973" evidence="1">
    <location>
        <begin position="17"/>
        <end position="401"/>
    </location>
</feature>
<dbReference type="STRING" id="996342.SAMN05443551_2760"/>
<dbReference type="AlphaFoldDB" id="A0A1M5UR04"/>
<evidence type="ECO:0000313" key="3">
    <source>
        <dbReference type="Proteomes" id="UP000184221"/>
    </source>
</evidence>
<evidence type="ECO:0000256" key="1">
    <source>
        <dbReference type="SAM" id="SignalP"/>
    </source>
</evidence>
<proteinExistence type="predicted"/>
<reference evidence="2 3" key="1">
    <citation type="submission" date="2016-11" db="EMBL/GenBank/DDBJ databases">
        <authorList>
            <person name="Jaros S."/>
            <person name="Januszkiewicz K."/>
            <person name="Wedrychowicz H."/>
        </authorList>
    </citation>
    <scope>NUCLEOTIDE SEQUENCE [LARGE SCALE GENOMIC DNA]</scope>
    <source>
        <strain evidence="2 3">DSM 29431</strain>
    </source>
</reference>
<accession>A0A1M5UR04</accession>
<sequence length="401" mass="43739">MRTFLAAALASFTAFAAVANPDPANWDAVTEEARGQTVYWNAWGGSDTINSFIGWIGDRVQEEYGVTLEHVKLSDTAEAVSRVVAEKSAGKDDGGAVDMIWINGENFAAMKRQGLLFGPWVEQMPSWANVDVAGKPAVVSDFTVPTDGLEAPWGMAQVVFYYDTARLEAPPKSMEALAAYAAENPGRFTYPQPPNFLGSTFLKQALIEFVPDASVLQAPIDEADYSAATAEFWAFLENLTPNLWRAGRAYPQNESRQIQLMADGEIDLAISFNPNEASNAIANFELQDSVRTFVMDAGSIGNASFVAIPYNANAKEGAMVVANFIMSPEAQAMMQDPEVWGLGTVLDLEKLSDDDRMLFDALELGLATLPPDELGATLPEPHPSWMVRLEEDWTERFGVAQ</sequence>
<dbReference type="PIRSF" id="PIRSF029172">
    <property type="entry name" value="UCP029172_ABC_sbc_YnjB"/>
    <property type="match status" value="1"/>
</dbReference>
<dbReference type="InterPro" id="IPR006059">
    <property type="entry name" value="SBP"/>
</dbReference>
<gene>
    <name evidence="2" type="ORF">SAMN05443551_2760</name>
</gene>
<dbReference type="EMBL" id="FQXC01000003">
    <property type="protein sequence ID" value="SHH65409.1"/>
    <property type="molecule type" value="Genomic_DNA"/>
</dbReference>
<dbReference type="Proteomes" id="UP000184221">
    <property type="component" value="Unassembled WGS sequence"/>
</dbReference>
<dbReference type="OrthoDB" id="3239593at2"/>
<dbReference type="Pfam" id="PF13416">
    <property type="entry name" value="SBP_bac_8"/>
    <property type="match status" value="1"/>
</dbReference>
<keyword evidence="3" id="KW-1185">Reference proteome</keyword>
<dbReference type="Gene3D" id="3.40.190.10">
    <property type="entry name" value="Periplasmic binding protein-like II"/>
    <property type="match status" value="2"/>
</dbReference>
<organism evidence="2 3">
    <name type="scientific">Marivita hallyeonensis</name>
    <dbReference type="NCBI Taxonomy" id="996342"/>
    <lineage>
        <taxon>Bacteria</taxon>
        <taxon>Pseudomonadati</taxon>
        <taxon>Pseudomonadota</taxon>
        <taxon>Alphaproteobacteria</taxon>
        <taxon>Rhodobacterales</taxon>
        <taxon>Roseobacteraceae</taxon>
        <taxon>Marivita</taxon>
    </lineage>
</organism>
<protein>
    <submittedName>
        <fullName evidence="2">Putative thiamine transport system substrate-binding protein</fullName>
    </submittedName>
</protein>
<dbReference type="RefSeq" id="WP_072778266.1">
    <property type="nucleotide sequence ID" value="NZ_FQXC01000003.1"/>
</dbReference>
<dbReference type="PANTHER" id="PTHR42779:SF1">
    <property type="entry name" value="PROTEIN YNJB"/>
    <property type="match status" value="1"/>
</dbReference>
<dbReference type="SUPFAM" id="SSF53850">
    <property type="entry name" value="Periplasmic binding protein-like II"/>
    <property type="match status" value="1"/>
</dbReference>
<dbReference type="PANTHER" id="PTHR42779">
    <property type="entry name" value="PROTEIN YNJB"/>
    <property type="match status" value="1"/>
</dbReference>